<sequence length="736" mass="82121">MSVNDLPPPSADSSIFHTSQPYASDLEALDQRLKRLSEDVLPLQPYLLTLPTNAPFRLGSRSANNWAVGHDRPFSTEEQQLQYMTFLTHHGGDSLLVAVGDWSDESGHMVDDRPTATTTTENPRDAVAKKKISLKDYNTQKTSTPGPTSIPPDNQSRSRSATGKRDESTARATTPDLKSTTNRLDPRPTHTKSQPHVSPRKEPKKRPSMSHIDSNSQIHKASEMHSPKKARLSPEKEQRMENATAKSRSPRLPALLSPTLPPTSGPRLPRLLSPTLPPDIEKELAKIGGQSPVHNPPKRENTAAKTRRSDEVQPRTSNSVNSGVNANHQVSRTGAGATPPRRIVSLKYGKSNRKRVEALLKFSTKKKAHQTSSTPSADTDLDEVSHAERRREDASHPRQSLASKKVKPKTSTDKPSTPQFHAPTQNKARPVSLTPVKDHKSIPSRHSEHGDGDGRTPINPATKRYSTDLGAKRSPSQPENRPRESDRRAWRDEFQRFSSIGRDLKHASERYTAMTGPSVEDEKLSVVTALEAILSFILAFVADNQCKVLARQVGDSSSWVSILAYWRVVRKRSVSYPILHGLSLLLGAVSYDAIHELDLERLAISPLPTEHTPVPTPGSDNHPAPSDEHKKTWDKFVELKNRLPECYRESQKLWLEGSRILSEDVLSHDFPTTWSRRSHNHADRGRIPLKAGDYAGDYFLPLGGTTQPIEIVRFSWSLLHEWCSQEGVEWHERLVL</sequence>
<dbReference type="STRING" id="303698.A0A1V6SQV5"/>
<dbReference type="AlphaFoldDB" id="A0A1V6SQV5"/>
<feature type="region of interest" description="Disordered" evidence="1">
    <location>
        <begin position="107"/>
        <end position="489"/>
    </location>
</feature>
<feature type="compositionally biased region" description="Basic and acidic residues" evidence="1">
    <location>
        <begin position="297"/>
        <end position="313"/>
    </location>
</feature>
<name>A0A1V6SQV5_9EURO</name>
<dbReference type="EMBL" id="MLKD01000024">
    <property type="protein sequence ID" value="OQE16425.1"/>
    <property type="molecule type" value="Genomic_DNA"/>
</dbReference>
<feature type="compositionally biased region" description="Basic and acidic residues" evidence="1">
    <location>
        <begin position="383"/>
        <end position="396"/>
    </location>
</feature>
<feature type="compositionally biased region" description="Polar residues" evidence="1">
    <location>
        <begin position="136"/>
        <end position="161"/>
    </location>
</feature>
<dbReference type="InterPro" id="IPR049403">
    <property type="entry name" value="Ebp1_C"/>
</dbReference>
<keyword evidence="4" id="KW-1185">Reference proteome</keyword>
<feature type="compositionally biased region" description="Basic and acidic residues" evidence="1">
    <location>
        <begin position="436"/>
        <end position="454"/>
    </location>
</feature>
<feature type="compositionally biased region" description="Basic and acidic residues" evidence="1">
    <location>
        <begin position="480"/>
        <end position="489"/>
    </location>
</feature>
<feature type="region of interest" description="Disordered" evidence="1">
    <location>
        <begin position="608"/>
        <end position="629"/>
    </location>
</feature>
<feature type="domain" description="Ell binding protein Ebp1 C-terminal" evidence="2">
    <location>
        <begin position="469"/>
        <end position="680"/>
    </location>
</feature>
<feature type="compositionally biased region" description="Basic and acidic residues" evidence="1">
    <location>
        <begin position="220"/>
        <end position="240"/>
    </location>
</feature>
<accession>A0A1V6SQV5</accession>
<feature type="compositionally biased region" description="Polar residues" evidence="1">
    <location>
        <begin position="413"/>
        <end position="427"/>
    </location>
</feature>
<feature type="compositionally biased region" description="Polar residues" evidence="1">
    <location>
        <begin position="314"/>
        <end position="332"/>
    </location>
</feature>
<proteinExistence type="predicted"/>
<evidence type="ECO:0000256" key="1">
    <source>
        <dbReference type="SAM" id="MobiDB-lite"/>
    </source>
</evidence>
<dbReference type="OrthoDB" id="284473at2759"/>
<comment type="caution">
    <text evidence="3">The sequence shown here is derived from an EMBL/GenBank/DDBJ whole genome shotgun (WGS) entry which is preliminary data.</text>
</comment>
<protein>
    <recommendedName>
        <fullName evidence="2">Ell binding protein Ebp1 C-terminal domain-containing protein</fullName>
    </recommendedName>
</protein>
<organism evidence="3 4">
    <name type="scientific">Penicillium steckii</name>
    <dbReference type="NCBI Taxonomy" id="303698"/>
    <lineage>
        <taxon>Eukaryota</taxon>
        <taxon>Fungi</taxon>
        <taxon>Dikarya</taxon>
        <taxon>Ascomycota</taxon>
        <taxon>Pezizomycotina</taxon>
        <taxon>Eurotiomycetes</taxon>
        <taxon>Eurotiomycetidae</taxon>
        <taxon>Eurotiales</taxon>
        <taxon>Aspergillaceae</taxon>
        <taxon>Penicillium</taxon>
    </lineage>
</organism>
<feature type="compositionally biased region" description="Polar residues" evidence="1">
    <location>
        <begin position="170"/>
        <end position="183"/>
    </location>
</feature>
<evidence type="ECO:0000259" key="2">
    <source>
        <dbReference type="Pfam" id="PF21204"/>
    </source>
</evidence>
<evidence type="ECO:0000313" key="4">
    <source>
        <dbReference type="Proteomes" id="UP000191285"/>
    </source>
</evidence>
<dbReference type="Pfam" id="PF21204">
    <property type="entry name" value="Ebp1_C"/>
    <property type="match status" value="1"/>
</dbReference>
<feature type="compositionally biased region" description="Low complexity" evidence="1">
    <location>
        <begin position="265"/>
        <end position="274"/>
    </location>
</feature>
<dbReference type="Proteomes" id="UP000191285">
    <property type="component" value="Unassembled WGS sequence"/>
</dbReference>
<gene>
    <name evidence="3" type="ORF">PENSTE_c024G08047</name>
</gene>
<reference evidence="4" key="1">
    <citation type="journal article" date="2017" name="Nat. Microbiol.">
        <title>Global analysis of biosynthetic gene clusters reveals vast potential of secondary metabolite production in Penicillium species.</title>
        <authorList>
            <person name="Nielsen J.C."/>
            <person name="Grijseels S."/>
            <person name="Prigent S."/>
            <person name="Ji B."/>
            <person name="Dainat J."/>
            <person name="Nielsen K.F."/>
            <person name="Frisvad J.C."/>
            <person name="Workman M."/>
            <person name="Nielsen J."/>
        </authorList>
    </citation>
    <scope>NUCLEOTIDE SEQUENCE [LARGE SCALE GENOMIC DNA]</scope>
    <source>
        <strain evidence="4">IBT 24891</strain>
    </source>
</reference>
<evidence type="ECO:0000313" key="3">
    <source>
        <dbReference type="EMBL" id="OQE16425.1"/>
    </source>
</evidence>